<dbReference type="Proteomes" id="UP000018050">
    <property type="component" value="Unassembled WGS sequence"/>
</dbReference>
<feature type="region of interest" description="Disordered" evidence="2">
    <location>
        <begin position="826"/>
        <end position="897"/>
    </location>
</feature>
<evidence type="ECO:0000256" key="2">
    <source>
        <dbReference type="SAM" id="MobiDB-lite"/>
    </source>
</evidence>
<name>U6GT28_EIMAC</name>
<dbReference type="EMBL" id="HG673411">
    <property type="protein sequence ID" value="CDI83411.1"/>
    <property type="molecule type" value="Genomic_DNA"/>
</dbReference>
<feature type="region of interest" description="Disordered" evidence="2">
    <location>
        <begin position="1550"/>
        <end position="1570"/>
    </location>
</feature>
<feature type="compositionally biased region" description="Polar residues" evidence="2">
    <location>
        <begin position="883"/>
        <end position="894"/>
    </location>
</feature>
<feature type="region of interest" description="Disordered" evidence="2">
    <location>
        <begin position="2695"/>
        <end position="2762"/>
    </location>
</feature>
<feature type="compositionally biased region" description="Basic and acidic residues" evidence="2">
    <location>
        <begin position="1868"/>
        <end position="1889"/>
    </location>
</feature>
<feature type="region of interest" description="Disordered" evidence="2">
    <location>
        <begin position="449"/>
        <end position="499"/>
    </location>
</feature>
<feature type="region of interest" description="Disordered" evidence="2">
    <location>
        <begin position="353"/>
        <end position="429"/>
    </location>
</feature>
<feature type="compositionally biased region" description="Polar residues" evidence="2">
    <location>
        <begin position="2704"/>
        <end position="2713"/>
    </location>
</feature>
<dbReference type="RefSeq" id="XP_013247452.1">
    <property type="nucleotide sequence ID" value="XM_013391998.1"/>
</dbReference>
<organism evidence="3 4">
    <name type="scientific">Eimeria acervulina</name>
    <name type="common">Coccidian parasite</name>
    <dbReference type="NCBI Taxonomy" id="5801"/>
    <lineage>
        <taxon>Eukaryota</taxon>
        <taxon>Sar</taxon>
        <taxon>Alveolata</taxon>
        <taxon>Apicomplexa</taxon>
        <taxon>Conoidasida</taxon>
        <taxon>Coccidia</taxon>
        <taxon>Eucoccidiorida</taxon>
        <taxon>Eimeriorina</taxon>
        <taxon>Eimeriidae</taxon>
        <taxon>Eimeria</taxon>
    </lineage>
</organism>
<feature type="coiled-coil region" evidence="1">
    <location>
        <begin position="2425"/>
        <end position="2452"/>
    </location>
</feature>
<dbReference type="VEuPathDB" id="ToxoDB:EAH_00008730"/>
<feature type="region of interest" description="Disordered" evidence="2">
    <location>
        <begin position="119"/>
        <end position="218"/>
    </location>
</feature>
<keyword evidence="4" id="KW-1185">Reference proteome</keyword>
<feature type="region of interest" description="Disordered" evidence="2">
    <location>
        <begin position="56"/>
        <end position="90"/>
    </location>
</feature>
<accession>U6GT28</accession>
<dbReference type="GeneID" id="25268943"/>
<feature type="region of interest" description="Disordered" evidence="2">
    <location>
        <begin position="597"/>
        <end position="634"/>
    </location>
</feature>
<feature type="compositionally biased region" description="Polar residues" evidence="2">
    <location>
        <begin position="854"/>
        <end position="864"/>
    </location>
</feature>
<feature type="compositionally biased region" description="Basic and acidic residues" evidence="2">
    <location>
        <begin position="194"/>
        <end position="203"/>
    </location>
</feature>
<feature type="region of interest" description="Disordered" evidence="2">
    <location>
        <begin position="663"/>
        <end position="784"/>
    </location>
</feature>
<feature type="region of interest" description="Disordered" evidence="2">
    <location>
        <begin position="1868"/>
        <end position="1926"/>
    </location>
</feature>
<feature type="region of interest" description="Disordered" evidence="2">
    <location>
        <begin position="1432"/>
        <end position="1459"/>
    </location>
</feature>
<reference evidence="3" key="1">
    <citation type="submission" date="2013-10" db="EMBL/GenBank/DDBJ databases">
        <title>Genomic analysis of the causative agents of coccidiosis in chickens.</title>
        <authorList>
            <person name="Reid A.J."/>
            <person name="Blake D."/>
            <person name="Billington K."/>
            <person name="Browne H."/>
            <person name="Dunn M."/>
            <person name="Hung S."/>
            <person name="Kawahara F."/>
            <person name="Miranda-Saavedra D."/>
            <person name="Mourier T."/>
            <person name="Nagra H."/>
            <person name="Otto T.D."/>
            <person name="Rawlings N."/>
            <person name="Sanchez A."/>
            <person name="Sanders M."/>
            <person name="Subramaniam C."/>
            <person name="Tay Y."/>
            <person name="Dear P."/>
            <person name="Doerig C."/>
            <person name="Gruber A."/>
            <person name="Parkinson J."/>
            <person name="Shirley M."/>
            <person name="Wan K.L."/>
            <person name="Berriman M."/>
            <person name="Tomley F."/>
            <person name="Pain A."/>
        </authorList>
    </citation>
    <scope>NUCLEOTIDE SEQUENCE</scope>
    <source>
        <strain evidence="3">Houghton</strain>
    </source>
</reference>
<feature type="compositionally biased region" description="Basic and acidic residues" evidence="2">
    <location>
        <begin position="1432"/>
        <end position="1444"/>
    </location>
</feature>
<dbReference type="OrthoDB" id="347792at2759"/>
<feature type="compositionally biased region" description="Polar residues" evidence="2">
    <location>
        <begin position="765"/>
        <end position="777"/>
    </location>
</feature>
<feature type="compositionally biased region" description="Polar residues" evidence="2">
    <location>
        <begin position="74"/>
        <end position="83"/>
    </location>
</feature>
<feature type="region of interest" description="Disordered" evidence="2">
    <location>
        <begin position="534"/>
        <end position="567"/>
    </location>
</feature>
<keyword evidence="1" id="KW-0175">Coiled coil</keyword>
<reference evidence="3" key="2">
    <citation type="submission" date="2013-10" db="EMBL/GenBank/DDBJ databases">
        <authorList>
            <person name="Aslett M."/>
        </authorList>
    </citation>
    <scope>NUCLEOTIDE SEQUENCE</scope>
    <source>
        <strain evidence="3">Houghton</strain>
    </source>
</reference>
<feature type="compositionally biased region" description="Polar residues" evidence="2">
    <location>
        <begin position="2200"/>
        <end position="2209"/>
    </location>
</feature>
<proteinExistence type="predicted"/>
<gene>
    <name evidence="3" type="ORF">EAH_00008730</name>
</gene>
<feature type="compositionally biased region" description="Low complexity" evidence="2">
    <location>
        <begin position="865"/>
        <end position="882"/>
    </location>
</feature>
<dbReference type="OMA" id="RNEPRTS"/>
<feature type="non-terminal residue" evidence="3">
    <location>
        <position position="1"/>
    </location>
</feature>
<feature type="compositionally biased region" description="Basic and acidic residues" evidence="2">
    <location>
        <begin position="746"/>
        <end position="764"/>
    </location>
</feature>
<feature type="compositionally biased region" description="Basic and acidic residues" evidence="2">
    <location>
        <begin position="2210"/>
        <end position="2235"/>
    </location>
</feature>
<sequence length="2835" mass="304272">GDVGKDAQDLQERQESLPAVLAGAGSLPCSSLGLAGEAWVADEGFQDAINGAVGEAEERDHEMLRGSEGGNVGGDTQNLQTRQGFPPALSAWAGSLPRSCLSFSGETGAADASFHSASGVAVGEDEAPKREASHASEGGRRRRNTQEPQKRQGSLPASDARAVGLPWTSLGFSREAEEADASFQDAINGAVGEAEERDREALRSSEGGDVGKDAQDLQERQESLPAVLAGAGSLPCSSLGLAGEAWVADEGFQDALNGSGGEAEELKREALRGSQGGRLSGELQELGARRGPQPVSVGAVPSLWGILGFAEDSVEAGESFQDAVNEAGGEAEEPKHEASLGIEKRCLYGERPEVGARQRTPPVGAYGAGVSSCSPVSFSGEDGEADESFHNSSGVTGGEAEEPKRRTSRASEGGVNCRNRQEPQTRQWSLPANVYGPCASSCSSLAFAGKAATPDEGFQDAANEASGEAEEPKRELSRASEGGKGRGNPQKSQTRQGSLPVNLVEVALLHRSSSDFSRLVLAPEECFHDAVDVAGGEAEEPKRELPLGSGWRGSSGDTPKVTTRRGAQPVSLEGVVASLWSSLGFAWESGRVEESFQDALNGAGGEEEEPKREGASVRDCRSTSGDRPELRAQPGVLLVGVDEAVSLPCSSLAFAREDTALDESFHDASNGAGGETEEPQHETPRGSERRRSSGDKSEVGARQGAPPLTVYGAGASSSSPVSFSGEDGAADESFHDATGVAVGEAEGPKREASRASEGGRDRGNTQEPQTRQESLTKSGGGACVSSCSSLGFSREAVELDEGIQNVFGLGVGEAEELKLKASFASEGRARCDETGERGERQGTLVKGGGCEQNVEPQDASNAAFGNSESPSGSNGNSSLGELQTGQKTLQNRTEAPTGYPRLRVASFNGGAVSDWCECAPDGCGEDNNSEMEHCGETMLSTGSLYPSVRIFREAHGFGCRDDKTQLLSGAQSTDHEPRKNYAQQQLRQVRCLGEKEPSALQIPPSCPFGSPSRRSETVSSCNCASSHEVCNRRHDDTLNSDRAFSRDTNSCCICKATEQYYIGSRGSSEGSSSSNSSDHEGSCSGSESCSSSYDSSRSSCSSCCSEERSDQSSESAQTNISRDSSVYEKWSSCREFPSRAFGQGGDAEPSLGAASCPLSSPVVSIASRALSQDNTELDEESRTLHELKRTQAQISPRYANYEERPTVLPLHVEGLEGKEAAQRQEVHAGICVSSPVPRIVFASSSQASLSSRQPLGASHWSAPALGLAAALSSLAQLVFTSREPCTSPTRVKGKAPFPQARGVVNDRLTAAAPEERIQEEHLSADAHSRVQGAFGACQEKLTTNDGRLAARGLEEDPSRADVASASNAETGVLRRSLKSRLRGRFIGERLRDVQLDGVKSFLWHFGAGVALRGNSVPETAAAEECLAIREGSEGHHISTDDAKKRSFSTSTSSSRKGIQLSKRQNALTMLHGFGRKDSALWRHSGSLHLPHKAQWMCSSMPAEGEQFTAEPWPLVLPRRGATSSSAFGPTHSNVDRRQIRESFTSKFSEGLAEGGVNSSGPRSSDGNLFKSSMSSAEKVSSFSSDRGDLSKLYAVADGDRSCLVYRTLPLADSRCVLSRNMERPVARKRSISSEDSHYSQTGCGCGLHLVPDGAAKRHLTADPPGRRSFSATHVDFQFDGRTHTRWGSWGTLRTAHGGAAIPHMDFQRMHPGNGYAVQPTSPRQSDSSVPMLARANSIGWGGSEPLDMAATHRILESAVEFALHKQPQGRACQISGDRLRKEKLKMLLGGAGDKEPSKARRPGVPASASADSLVAHHTPIVYKGTMKKRLALHQPALACRMPLNIFCGNFLSASSLWTLQLRRPFASEEGERQLFSRSSSEDFGKEESGRGGLQQNEGYSTQEETFRSASSGETLPTPSVQPAKRLSCSPLNPLVQELLGFSSYEFGSAPDIRRSTVVEHSGCPTAKTSQSQAREESSELNSNTMPKPRRPWACGEPVSVAQDESRSAVRTYIHRPGCRCSLCLPAWGVAGHSGGAPVERHGDTYSSLEIPTPRLQAGLPVVPSPPGGYAAASPMRIFSSPLGPYPGYGPGNGNAIRVESPTRVQYGVGERVTAPPSYFDHQGGKFSIPTVQSVYPVEGLQTPRVQTVSCNQPVRQTQSSHPSASYPLTADENYQKGYSQGRQACVPSDTPTRDPLHSKSPISAVSSRDVSFDESEKLRVQQEQQQKEADELRRRQEELEKEQKKLREELELERQQLKEQRERLEEQRQAFEQEKQELLHAQLLATSKGRSRGLESSSSVGKGSPERLPVNNTEDAFDLPRNTAARTQHGPPIRHTTSTSNIVRSITGSGFGELQSDTRHGGSAVDADGTEEKASNAVAGRPQSLHPTASCARFFSRTASVDTNDEKEPALSLQDDLQTDPSMALSTALDKLAKIRMKLETLQQQLEVQSQEVTSYYSALKAADQVHSSLQQTAADCRVCYGRRHTQMQEVEKRLIVLTAQDLHPCSVDELEELAQELEGSVSKHFPLSRAAQYKLTVVQAQRAGGSAEESHKKPKQLLPYSSSCLPDPKSSFAIPEEPVARIGPEECAAVQESALQEIKALGDDLEHIKAVHSEYKKAYKRLQGTMTQQINSYDVDLQRLIAIEKNLEEKLRRLLFLNGDANYAELSDAQMQEYFRLVNLSIRKVYREIALRESGDRKRNEPRTSGSLNSRGSHAGSHQHHLDARDNEPNGAHRLGGDAVASSFSPPGHNVERSQAHGHNFQGNLGAARNCCNPVHVPFVAGSRASSIAAQRMLAHDSRLAPRQTSVERASSREKFHHRWLAETESHASKVLDE</sequence>
<protein>
    <submittedName>
        <fullName evidence="3">Uncharacterized protein</fullName>
    </submittedName>
</protein>
<feature type="compositionally biased region" description="Basic and acidic residues" evidence="2">
    <location>
        <begin position="126"/>
        <end position="150"/>
    </location>
</feature>
<feature type="region of interest" description="Disordered" evidence="2">
    <location>
        <begin position="1790"/>
        <end position="1810"/>
    </location>
</feature>
<feature type="region of interest" description="Disordered" evidence="2">
    <location>
        <begin position="2352"/>
        <end position="2386"/>
    </location>
</feature>
<feature type="compositionally biased region" description="Basic and acidic residues" evidence="2">
    <location>
        <begin position="470"/>
        <end position="484"/>
    </location>
</feature>
<evidence type="ECO:0000313" key="4">
    <source>
        <dbReference type="Proteomes" id="UP000018050"/>
    </source>
</evidence>
<feature type="compositionally biased region" description="Basic and acidic residues" evidence="2">
    <location>
        <begin position="209"/>
        <end position="218"/>
    </location>
</feature>
<feature type="compositionally biased region" description="Basic and acidic residues" evidence="2">
    <location>
        <begin position="678"/>
        <end position="699"/>
    </location>
</feature>
<feature type="compositionally biased region" description="Polar residues" evidence="2">
    <location>
        <begin position="489"/>
        <end position="499"/>
    </location>
</feature>
<feature type="compositionally biased region" description="Basic and acidic residues" evidence="2">
    <location>
        <begin position="609"/>
        <end position="630"/>
    </location>
</feature>
<feature type="region of interest" description="Disordered" evidence="2">
    <location>
        <begin position="2285"/>
        <end position="2314"/>
    </location>
</feature>
<feature type="region of interest" description="Disordered" evidence="2">
    <location>
        <begin position="2178"/>
        <end position="2235"/>
    </location>
</feature>
<feature type="compositionally biased region" description="Polar residues" evidence="2">
    <location>
        <begin position="1556"/>
        <end position="1570"/>
    </location>
</feature>
<feature type="region of interest" description="Disordered" evidence="2">
    <location>
        <begin position="1958"/>
        <end position="1995"/>
    </location>
</feature>
<feature type="compositionally biased region" description="Basic and acidic residues" evidence="2">
    <location>
        <begin position="56"/>
        <end position="65"/>
    </location>
</feature>
<feature type="compositionally biased region" description="Low complexity" evidence="2">
    <location>
        <begin position="1447"/>
        <end position="1456"/>
    </location>
</feature>
<evidence type="ECO:0000256" key="1">
    <source>
        <dbReference type="SAM" id="Coils"/>
    </source>
</evidence>
<feature type="compositionally biased region" description="Basic and acidic residues" evidence="2">
    <location>
        <begin position="827"/>
        <end position="840"/>
    </location>
</feature>
<evidence type="ECO:0000313" key="3">
    <source>
        <dbReference type="EMBL" id="CDI83411.1"/>
    </source>
</evidence>
<feature type="compositionally biased region" description="Polar residues" evidence="2">
    <location>
        <begin position="1893"/>
        <end position="1920"/>
    </location>
</feature>